<sequence length="290" mass="31347">MVVSEQQWTSVRRSLREAGERFGELVRAAPDPAVMATPDWTVADTAAHVAMVAWLYTTLLDTGGQPLPVPDLEARLGAITVDTVGEFNEVALATVGERDPVVLTDLLSTGVAEILRVTADRDPDEPLEWLGGACLPLAGALAHLLNEVVVHGHDIAKAIGVPWAVRAEDAALFFELFFLGMVGNGVGGLLDIDKPVLERRIVIEFRSAHTAPALVLLHRGQVSLAPPGTTAVDVRVRFEPATMVLVLFHRVSRVRAALTGKLSVRGRRPWLLFPFLRAVRLPDRHVADGA</sequence>
<reference evidence="2 3" key="1">
    <citation type="submission" date="2022-06" db="EMBL/GenBank/DDBJ databases">
        <title>Genomic Encyclopedia of Archaeal and Bacterial Type Strains, Phase II (KMG-II): from individual species to whole genera.</title>
        <authorList>
            <person name="Goeker M."/>
        </authorList>
    </citation>
    <scope>NUCLEOTIDE SEQUENCE [LARGE SCALE GENOMIC DNA]</scope>
    <source>
        <strain evidence="2 3">DSM 44255</strain>
    </source>
</reference>
<dbReference type="EMBL" id="JAMTCO010000008">
    <property type="protein sequence ID" value="MCP2270980.1"/>
    <property type="molecule type" value="Genomic_DNA"/>
</dbReference>
<dbReference type="RefSeq" id="WP_253887942.1">
    <property type="nucleotide sequence ID" value="NZ_BAAAVB010000013.1"/>
</dbReference>
<feature type="domain" description="Mycothiol-dependent maleylpyruvate isomerase metal-binding" evidence="1">
    <location>
        <begin position="16"/>
        <end position="156"/>
    </location>
</feature>
<protein>
    <submittedName>
        <fullName evidence="2">TIGR03083 family protein</fullName>
    </submittedName>
</protein>
<accession>A0ABT1IEB7</accession>
<comment type="caution">
    <text evidence="2">The sequence shown here is derived from an EMBL/GenBank/DDBJ whole genome shotgun (WGS) entry which is preliminary data.</text>
</comment>
<name>A0ABT1IEB7_9PSEU</name>
<proteinExistence type="predicted"/>
<dbReference type="Proteomes" id="UP001205185">
    <property type="component" value="Unassembled WGS sequence"/>
</dbReference>
<dbReference type="Gene3D" id="1.20.120.450">
    <property type="entry name" value="dinb family like domain"/>
    <property type="match status" value="1"/>
</dbReference>
<evidence type="ECO:0000259" key="1">
    <source>
        <dbReference type="Pfam" id="PF11716"/>
    </source>
</evidence>
<dbReference type="Pfam" id="PF11716">
    <property type="entry name" value="MDMPI_N"/>
    <property type="match status" value="1"/>
</dbReference>
<dbReference type="SUPFAM" id="SSF109854">
    <property type="entry name" value="DinB/YfiT-like putative metalloenzymes"/>
    <property type="match status" value="1"/>
</dbReference>
<dbReference type="InterPro" id="IPR024344">
    <property type="entry name" value="MDMPI_metal-binding"/>
</dbReference>
<keyword evidence="3" id="KW-1185">Reference proteome</keyword>
<gene>
    <name evidence="2" type="ORF">LV75_003492</name>
</gene>
<evidence type="ECO:0000313" key="3">
    <source>
        <dbReference type="Proteomes" id="UP001205185"/>
    </source>
</evidence>
<dbReference type="InterPro" id="IPR034660">
    <property type="entry name" value="DinB/YfiT-like"/>
</dbReference>
<organism evidence="2 3">
    <name type="scientific">Actinokineospora diospyrosa</name>
    <dbReference type="NCBI Taxonomy" id="103728"/>
    <lineage>
        <taxon>Bacteria</taxon>
        <taxon>Bacillati</taxon>
        <taxon>Actinomycetota</taxon>
        <taxon>Actinomycetes</taxon>
        <taxon>Pseudonocardiales</taxon>
        <taxon>Pseudonocardiaceae</taxon>
        <taxon>Actinokineospora</taxon>
    </lineage>
</organism>
<evidence type="ECO:0000313" key="2">
    <source>
        <dbReference type="EMBL" id="MCP2270980.1"/>
    </source>
</evidence>